<accession>A0A5E4M5E0</accession>
<evidence type="ECO:0000256" key="2">
    <source>
        <dbReference type="SAM" id="MobiDB-lite"/>
    </source>
</evidence>
<keyword evidence="4" id="KW-1185">Reference proteome</keyword>
<dbReference type="Proteomes" id="UP000325440">
    <property type="component" value="Unassembled WGS sequence"/>
</dbReference>
<feature type="coiled-coil region" evidence="1">
    <location>
        <begin position="185"/>
        <end position="314"/>
    </location>
</feature>
<sequence>MSCKRDTMADIMIHSADNSPRREVYRCGMLSPVLGPRSSFRMNSELKHSRSDDLILQGAPYTPPDMQHGISDAAFQIQKDACVVYDDEITDHRMSMNCYDSPIVAQELNPTTPLLKLTGDFSSDGANKRCSVIDRIDPEDSIGDIISQNDFYRFVLFKRHYEKYLDISRKYEEARSLAYYLEEKYHEIKAERDSLIDTHHELEKQLVTRDLELHEKEEELFLQLEKVIRLEEDCEKLRNEKDKMVKWKDRLEREKNEAYRQLRMQAETSEMTRRNLERARLDAYRQFSEIAAEKDTLEKENSRLKEVLEDLGRKADLYHTNSKQASKKAKRVSGLEREVNELKMMAKQSATLNSQLQKGMKHLATCRRKKCSVCSYTRATFGEYTSNRHGEKTSRFIGGCFPLDELRRSSDRMSTSDIELECAKLAERLSSCSFPHTPPTTPERSVASGSLSRFVSYIDDAFSSASEDEDVCVGDGGVCGGVSRPPTAGSSGSRRQFSSDSGISSSSATPTDPNNMTPASNGHHHRAPSSASSFNRSARWTSSFKKLIRRVSSKKQDNES</sequence>
<dbReference type="EMBL" id="CABPRJ010000076">
    <property type="protein sequence ID" value="VVC27244.1"/>
    <property type="molecule type" value="Genomic_DNA"/>
</dbReference>
<feature type="compositionally biased region" description="Low complexity" evidence="2">
    <location>
        <begin position="489"/>
        <end position="507"/>
    </location>
</feature>
<dbReference type="AlphaFoldDB" id="A0A5E4M5E0"/>
<protein>
    <submittedName>
        <fullName evidence="3">Uncharacterized protein</fullName>
    </submittedName>
</protein>
<proteinExistence type="predicted"/>
<name>A0A5E4M5E0_9HEMI</name>
<feature type="region of interest" description="Disordered" evidence="2">
    <location>
        <begin position="483"/>
        <end position="539"/>
    </location>
</feature>
<evidence type="ECO:0000313" key="4">
    <source>
        <dbReference type="Proteomes" id="UP000325440"/>
    </source>
</evidence>
<evidence type="ECO:0000313" key="3">
    <source>
        <dbReference type="EMBL" id="VVC27244.1"/>
    </source>
</evidence>
<evidence type="ECO:0000256" key="1">
    <source>
        <dbReference type="SAM" id="Coils"/>
    </source>
</evidence>
<keyword evidence="1" id="KW-0175">Coiled coil</keyword>
<organism evidence="3 4">
    <name type="scientific">Cinara cedri</name>
    <dbReference type="NCBI Taxonomy" id="506608"/>
    <lineage>
        <taxon>Eukaryota</taxon>
        <taxon>Metazoa</taxon>
        <taxon>Ecdysozoa</taxon>
        <taxon>Arthropoda</taxon>
        <taxon>Hexapoda</taxon>
        <taxon>Insecta</taxon>
        <taxon>Pterygota</taxon>
        <taxon>Neoptera</taxon>
        <taxon>Paraneoptera</taxon>
        <taxon>Hemiptera</taxon>
        <taxon>Sternorrhyncha</taxon>
        <taxon>Aphidomorpha</taxon>
        <taxon>Aphidoidea</taxon>
        <taxon>Aphididae</taxon>
        <taxon>Lachninae</taxon>
        <taxon>Cinara</taxon>
    </lineage>
</organism>
<feature type="compositionally biased region" description="Polar residues" evidence="2">
    <location>
        <begin position="529"/>
        <end position="539"/>
    </location>
</feature>
<feature type="compositionally biased region" description="Polar residues" evidence="2">
    <location>
        <begin position="508"/>
        <end position="520"/>
    </location>
</feature>
<dbReference type="OrthoDB" id="6816312at2759"/>
<reference evidence="3 4" key="1">
    <citation type="submission" date="2019-08" db="EMBL/GenBank/DDBJ databases">
        <authorList>
            <person name="Alioto T."/>
            <person name="Alioto T."/>
            <person name="Gomez Garrido J."/>
        </authorList>
    </citation>
    <scope>NUCLEOTIDE SEQUENCE [LARGE SCALE GENOMIC DNA]</scope>
</reference>
<gene>
    <name evidence="3" type="ORF">CINCED_3A021976</name>
</gene>